<dbReference type="Gene3D" id="3.40.190.10">
    <property type="entry name" value="Periplasmic binding protein-like II"/>
    <property type="match status" value="2"/>
</dbReference>
<dbReference type="SUPFAM" id="SSF46785">
    <property type="entry name" value="Winged helix' DNA-binding domain"/>
    <property type="match status" value="1"/>
</dbReference>
<keyword evidence="2" id="KW-0805">Transcription regulation</keyword>
<organism evidence="6 7">
    <name type="scientific">Celerinatantimonas diazotrophica</name>
    <dbReference type="NCBI Taxonomy" id="412034"/>
    <lineage>
        <taxon>Bacteria</taxon>
        <taxon>Pseudomonadati</taxon>
        <taxon>Pseudomonadota</taxon>
        <taxon>Gammaproteobacteria</taxon>
        <taxon>Celerinatantimonadaceae</taxon>
        <taxon>Celerinatantimonas</taxon>
    </lineage>
</organism>
<name>A0A4R1J7Z5_9GAMM</name>
<evidence type="ECO:0000313" key="6">
    <source>
        <dbReference type="EMBL" id="TCK46424.1"/>
    </source>
</evidence>
<dbReference type="AlphaFoldDB" id="A0A4R1J7Z5"/>
<dbReference type="RefSeq" id="WP_131914422.1">
    <property type="nucleotide sequence ID" value="NZ_OU594967.1"/>
</dbReference>
<dbReference type="InterPro" id="IPR005119">
    <property type="entry name" value="LysR_subst-bd"/>
</dbReference>
<dbReference type="PANTHER" id="PTHR30537">
    <property type="entry name" value="HTH-TYPE TRANSCRIPTIONAL REGULATOR"/>
    <property type="match status" value="1"/>
</dbReference>
<evidence type="ECO:0000256" key="1">
    <source>
        <dbReference type="ARBA" id="ARBA00009437"/>
    </source>
</evidence>
<sequence>MSLPSLKALHYFTVAAKTGSFVQAGESLHVTHGAVSRQIALLENQLGIQLFERRNRAVFLTEQGQQLAQTCHSVFSQLEKQLEQLTAEQQAQSLVVSCEPTIAMKWLIPRLGDFKEKYPQINVQLVASGGPIDWRQSGAMLALRRNDFQWPTHLYQHKLCDEYMGPVSSPKLSMTAPDTILLDTATRPNAWAEWQQLSGQHLKFEHKSYEHFYLSVQAAVAALGVAMASFLMVQDELANSQLDAPYGFAKDNSAYYLLSEQSFCGNRAIFCQWLSEQINLSLKGVG</sequence>
<evidence type="ECO:0000259" key="5">
    <source>
        <dbReference type="PROSITE" id="PS50931"/>
    </source>
</evidence>
<dbReference type="InterPro" id="IPR058163">
    <property type="entry name" value="LysR-type_TF_proteobact-type"/>
</dbReference>
<evidence type="ECO:0000256" key="4">
    <source>
        <dbReference type="ARBA" id="ARBA00023163"/>
    </source>
</evidence>
<evidence type="ECO:0000256" key="3">
    <source>
        <dbReference type="ARBA" id="ARBA00023125"/>
    </source>
</evidence>
<dbReference type="PRINTS" id="PR00039">
    <property type="entry name" value="HTHLYSR"/>
</dbReference>
<dbReference type="GO" id="GO:0006351">
    <property type="term" value="P:DNA-templated transcription"/>
    <property type="evidence" value="ECO:0007669"/>
    <property type="project" value="TreeGrafter"/>
</dbReference>
<proteinExistence type="inferred from homology"/>
<dbReference type="InterPro" id="IPR036390">
    <property type="entry name" value="WH_DNA-bd_sf"/>
</dbReference>
<dbReference type="InterPro" id="IPR000847">
    <property type="entry name" value="LysR_HTH_N"/>
</dbReference>
<feature type="domain" description="HTH lysR-type" evidence="5">
    <location>
        <begin position="4"/>
        <end position="61"/>
    </location>
</feature>
<reference evidence="6 7" key="1">
    <citation type="submission" date="2019-03" db="EMBL/GenBank/DDBJ databases">
        <title>Genomic Encyclopedia of Type Strains, Phase IV (KMG-IV): sequencing the most valuable type-strain genomes for metagenomic binning, comparative biology and taxonomic classification.</title>
        <authorList>
            <person name="Goeker M."/>
        </authorList>
    </citation>
    <scope>NUCLEOTIDE SEQUENCE [LARGE SCALE GENOMIC DNA]</scope>
    <source>
        <strain evidence="6 7">DSM 18577</strain>
    </source>
</reference>
<dbReference type="PROSITE" id="PS50931">
    <property type="entry name" value="HTH_LYSR"/>
    <property type="match status" value="1"/>
</dbReference>
<keyword evidence="4" id="KW-0804">Transcription</keyword>
<comment type="caution">
    <text evidence="6">The sequence shown here is derived from an EMBL/GenBank/DDBJ whole genome shotgun (WGS) entry which is preliminary data.</text>
</comment>
<evidence type="ECO:0000256" key="2">
    <source>
        <dbReference type="ARBA" id="ARBA00023015"/>
    </source>
</evidence>
<dbReference type="SUPFAM" id="SSF53850">
    <property type="entry name" value="Periplasmic binding protein-like II"/>
    <property type="match status" value="1"/>
</dbReference>
<dbReference type="InterPro" id="IPR036388">
    <property type="entry name" value="WH-like_DNA-bd_sf"/>
</dbReference>
<dbReference type="GO" id="GO:0043565">
    <property type="term" value="F:sequence-specific DNA binding"/>
    <property type="evidence" value="ECO:0007669"/>
    <property type="project" value="TreeGrafter"/>
</dbReference>
<protein>
    <submittedName>
        <fullName evidence="6">LysR family transcriptional regulator</fullName>
    </submittedName>
</protein>
<dbReference type="PANTHER" id="PTHR30537:SF74">
    <property type="entry name" value="HTH-TYPE TRANSCRIPTIONAL REGULATOR TRPI"/>
    <property type="match status" value="1"/>
</dbReference>
<dbReference type="Pfam" id="PF03466">
    <property type="entry name" value="LysR_substrate"/>
    <property type="match status" value="1"/>
</dbReference>
<keyword evidence="3" id="KW-0238">DNA-binding</keyword>
<dbReference type="Gene3D" id="1.10.10.10">
    <property type="entry name" value="Winged helix-like DNA-binding domain superfamily/Winged helix DNA-binding domain"/>
    <property type="match status" value="1"/>
</dbReference>
<dbReference type="FunFam" id="1.10.10.10:FF:000001">
    <property type="entry name" value="LysR family transcriptional regulator"/>
    <property type="match status" value="1"/>
</dbReference>
<gene>
    <name evidence="6" type="ORF">EV690_3704</name>
</gene>
<evidence type="ECO:0000313" key="7">
    <source>
        <dbReference type="Proteomes" id="UP000295565"/>
    </source>
</evidence>
<dbReference type="Proteomes" id="UP000295565">
    <property type="component" value="Unassembled WGS sequence"/>
</dbReference>
<dbReference type="EMBL" id="SMGD01000019">
    <property type="protein sequence ID" value="TCK46424.1"/>
    <property type="molecule type" value="Genomic_DNA"/>
</dbReference>
<comment type="similarity">
    <text evidence="1">Belongs to the LysR transcriptional regulatory family.</text>
</comment>
<dbReference type="GO" id="GO:0003700">
    <property type="term" value="F:DNA-binding transcription factor activity"/>
    <property type="evidence" value="ECO:0007669"/>
    <property type="project" value="InterPro"/>
</dbReference>
<dbReference type="OrthoDB" id="5526340at2"/>
<dbReference type="Pfam" id="PF00126">
    <property type="entry name" value="HTH_1"/>
    <property type="match status" value="1"/>
</dbReference>
<keyword evidence="7" id="KW-1185">Reference proteome</keyword>
<accession>A0A4R1J7Z5</accession>